<dbReference type="EMBL" id="MZGU01000001">
    <property type="protein sequence ID" value="PWB87238.1"/>
    <property type="molecule type" value="Genomic_DNA"/>
</dbReference>
<dbReference type="InterPro" id="IPR037238">
    <property type="entry name" value="YbiA-like_sf"/>
</dbReference>
<protein>
    <submittedName>
        <fullName evidence="2">Swarming motility protein YbiA</fullName>
    </submittedName>
</protein>
<evidence type="ECO:0000259" key="1">
    <source>
        <dbReference type="Pfam" id="PF08719"/>
    </source>
</evidence>
<organism evidence="2 3">
    <name type="scientific">Methanobrevibacter woesei</name>
    <dbReference type="NCBI Taxonomy" id="190976"/>
    <lineage>
        <taxon>Archaea</taxon>
        <taxon>Methanobacteriati</taxon>
        <taxon>Methanobacteriota</taxon>
        <taxon>Methanomada group</taxon>
        <taxon>Methanobacteria</taxon>
        <taxon>Methanobacteriales</taxon>
        <taxon>Methanobacteriaceae</taxon>
        <taxon>Methanobrevibacter</taxon>
    </lineage>
</organism>
<dbReference type="Gene3D" id="1.10.357.40">
    <property type="entry name" value="YbiA-like"/>
    <property type="match status" value="1"/>
</dbReference>
<name>A0A2U1S9N8_9EURY</name>
<dbReference type="CDD" id="cd15457">
    <property type="entry name" value="NADAR"/>
    <property type="match status" value="1"/>
</dbReference>
<dbReference type="AlphaFoldDB" id="A0A2U1S9N8"/>
<reference evidence="2 3" key="1">
    <citation type="submission" date="2017-03" db="EMBL/GenBank/DDBJ databases">
        <title>Genome sequence of Methanobrevibacter wosei.</title>
        <authorList>
            <person name="Poehlein A."/>
            <person name="Seedorf H."/>
            <person name="Daniel R."/>
        </authorList>
    </citation>
    <scope>NUCLEOTIDE SEQUENCE [LARGE SCALE GENOMIC DNA]</scope>
    <source>
        <strain evidence="2 3">DSM 11979</strain>
    </source>
</reference>
<proteinExistence type="predicted"/>
<dbReference type="SUPFAM" id="SSF143990">
    <property type="entry name" value="YbiA-like"/>
    <property type="match status" value="1"/>
</dbReference>
<sequence>MIDKFRGKYWFLSNFYESPIEEENITYPTVEHYFQAQKTFNQEEKLKIAQATKPAEAKKMGRKVNLRKDWEEVKIHVMEKGLRLKFQDPTLRKKLLATGDEELVEGNPWGDRYWGVCNGSGKNKLGKLLMKIRKELQDEYIT</sequence>
<dbReference type="OrthoDB" id="78035at2157"/>
<comment type="caution">
    <text evidence="2">The sequence shown here is derived from an EMBL/GenBank/DDBJ whole genome shotgun (WGS) entry which is preliminary data.</text>
</comment>
<dbReference type="Proteomes" id="UP000245577">
    <property type="component" value="Unassembled WGS sequence"/>
</dbReference>
<dbReference type="Pfam" id="PF08719">
    <property type="entry name" value="NADAR"/>
    <property type="match status" value="1"/>
</dbReference>
<feature type="domain" description="NADAR" evidence="1">
    <location>
        <begin position="8"/>
        <end position="137"/>
    </location>
</feature>
<dbReference type="RefSeq" id="WP_116668853.1">
    <property type="nucleotide sequence ID" value="NZ_JALEWY010000007.1"/>
</dbReference>
<dbReference type="NCBIfam" id="TIGR02464">
    <property type="entry name" value="ribofla_fusion"/>
    <property type="match status" value="1"/>
</dbReference>
<evidence type="ECO:0000313" key="2">
    <source>
        <dbReference type="EMBL" id="PWB87238.1"/>
    </source>
</evidence>
<gene>
    <name evidence="2" type="primary">ybiA</name>
    <name evidence="2" type="ORF">MBBWO_00160</name>
</gene>
<keyword evidence="3" id="KW-1185">Reference proteome</keyword>
<evidence type="ECO:0000313" key="3">
    <source>
        <dbReference type="Proteomes" id="UP000245577"/>
    </source>
</evidence>
<dbReference type="InterPro" id="IPR012816">
    <property type="entry name" value="NADAR"/>
</dbReference>
<accession>A0A2U1S9N8</accession>